<dbReference type="InterPro" id="IPR036041">
    <property type="entry name" value="Ribosome-inact_prot_sf"/>
</dbReference>
<evidence type="ECO:0000313" key="21">
    <source>
        <dbReference type="RefSeq" id="XP_027349670.1"/>
    </source>
</evidence>
<keyword evidence="5" id="KW-0430">Lectin</keyword>
<evidence type="ECO:0000256" key="4">
    <source>
        <dbReference type="ARBA" id="ARBA00022656"/>
    </source>
</evidence>
<evidence type="ECO:0000313" key="22">
    <source>
        <dbReference type="RefSeq" id="XP_027349671.1"/>
    </source>
</evidence>
<dbReference type="GO" id="GO:0030598">
    <property type="term" value="F:rRNA N-glycosylase activity"/>
    <property type="evidence" value="ECO:0007669"/>
    <property type="project" value="UniProtKB-EC"/>
</dbReference>
<keyword evidence="6" id="KW-0677">Repeat</keyword>
<dbReference type="Gene3D" id="3.40.420.10">
    <property type="entry name" value="Ricin (A subunit), domain 1"/>
    <property type="match status" value="1"/>
</dbReference>
<evidence type="ECO:0000313" key="19">
    <source>
        <dbReference type="RefSeq" id="XP_027349668.1"/>
    </source>
</evidence>
<dbReference type="InterPro" id="IPR046533">
    <property type="entry name" value="DUF6598"/>
</dbReference>
<evidence type="ECO:0000313" key="17">
    <source>
        <dbReference type="RefSeq" id="XP_027349666.1"/>
    </source>
</evidence>
<proteinExistence type="inferred from homology"/>
<reference evidence="14" key="1">
    <citation type="journal article" date="2019" name="Toxins">
        <title>Detection of Abrin-Like and Prepropulchellin-Like Toxin Genes and Transcripts Using Whole Genome Sequencing and Full-Length Transcript Sequencing of Abrus precatorius.</title>
        <authorList>
            <person name="Hovde B.T."/>
            <person name="Daligault H.E."/>
            <person name="Hanschen E.R."/>
            <person name="Kunde Y.A."/>
            <person name="Johnson M.B."/>
            <person name="Starkenburg S.R."/>
            <person name="Johnson S.L."/>
        </authorList>
    </citation>
    <scope>NUCLEOTIDE SEQUENCE [LARGE SCALE GENOMIC DNA]</scope>
</reference>
<evidence type="ECO:0000313" key="15">
    <source>
        <dbReference type="RefSeq" id="XP_027349664.1"/>
    </source>
</evidence>
<comment type="catalytic activity">
    <reaction evidence="1 11">
        <text>Endohydrolysis of the N-glycosidic bond at one specific adenosine on the 28S rRNA.</text>
        <dbReference type="EC" id="3.2.2.22"/>
    </reaction>
</comment>
<dbReference type="AlphaFoldDB" id="A0A8B8L095"/>
<keyword evidence="4 11" id="KW-0800">Toxin</keyword>
<feature type="domain" description="DUF6598" evidence="13">
    <location>
        <begin position="367"/>
        <end position="602"/>
    </location>
</feature>
<dbReference type="InterPro" id="IPR016138">
    <property type="entry name" value="Ribosome_inactivat_prot_sub1"/>
</dbReference>
<dbReference type="PANTHER" id="PTHR33453:SF9">
    <property type="entry name" value="ALBUMIN B-32"/>
    <property type="match status" value="1"/>
</dbReference>
<dbReference type="OrthoDB" id="1602268at2759"/>
<evidence type="ECO:0000256" key="12">
    <source>
        <dbReference type="SAM" id="MobiDB-lite"/>
    </source>
</evidence>
<evidence type="ECO:0000256" key="9">
    <source>
        <dbReference type="ARBA" id="ARBA00023193"/>
    </source>
</evidence>
<dbReference type="GO" id="GO:0030246">
    <property type="term" value="F:carbohydrate binding"/>
    <property type="evidence" value="ECO:0007669"/>
    <property type="project" value="UniProtKB-KW"/>
</dbReference>
<dbReference type="Pfam" id="PF00161">
    <property type="entry name" value="RIP"/>
    <property type="match status" value="1"/>
</dbReference>
<dbReference type="RefSeq" id="XP_027349668.1">
    <property type="nucleotide sequence ID" value="XM_027493867.1"/>
</dbReference>
<evidence type="ECO:0000256" key="8">
    <source>
        <dbReference type="ARBA" id="ARBA00022821"/>
    </source>
</evidence>
<dbReference type="EC" id="3.2.2.22" evidence="3"/>
<accession>A0A8B8L095</accession>
<dbReference type="SUPFAM" id="SSF56371">
    <property type="entry name" value="Ribosome inactivating proteins (RIP)"/>
    <property type="match status" value="1"/>
</dbReference>
<gene>
    <name evidence="15 16 17 18 19 20 21 22" type="primary">LOC113861203</name>
</gene>
<dbReference type="KEGG" id="aprc:113861203"/>
<dbReference type="RefSeq" id="XP_027349667.1">
    <property type="nucleotide sequence ID" value="XM_027493866.1"/>
</dbReference>
<dbReference type="RefSeq" id="XP_027349669.1">
    <property type="nucleotide sequence ID" value="XM_027493868.1"/>
</dbReference>
<evidence type="ECO:0000259" key="13">
    <source>
        <dbReference type="Pfam" id="PF20241"/>
    </source>
</evidence>
<name>A0A8B8L095_ABRPR</name>
<dbReference type="RefSeq" id="XP_027349671.1">
    <property type="nucleotide sequence ID" value="XM_027493870.1"/>
</dbReference>
<evidence type="ECO:0000256" key="7">
    <source>
        <dbReference type="ARBA" id="ARBA00022801"/>
    </source>
</evidence>
<evidence type="ECO:0000313" key="18">
    <source>
        <dbReference type="RefSeq" id="XP_027349667.1"/>
    </source>
</evidence>
<reference evidence="15 16" key="2">
    <citation type="submission" date="2025-04" db="UniProtKB">
        <authorList>
            <consortium name="RefSeq"/>
        </authorList>
    </citation>
    <scope>IDENTIFICATION</scope>
    <source>
        <tissue evidence="15 16">Young leaves</tissue>
    </source>
</reference>
<dbReference type="Pfam" id="PF20241">
    <property type="entry name" value="DUF6598"/>
    <property type="match status" value="1"/>
</dbReference>
<evidence type="ECO:0000256" key="10">
    <source>
        <dbReference type="ARBA" id="ARBA00030788"/>
    </source>
</evidence>
<evidence type="ECO:0000256" key="6">
    <source>
        <dbReference type="ARBA" id="ARBA00022737"/>
    </source>
</evidence>
<dbReference type="GO" id="GO:0090729">
    <property type="term" value="F:toxin activity"/>
    <property type="evidence" value="ECO:0007669"/>
    <property type="project" value="UniProtKB-KW"/>
</dbReference>
<dbReference type="RefSeq" id="XP_027349664.1">
    <property type="nucleotide sequence ID" value="XM_027493863.1"/>
</dbReference>
<keyword evidence="7 11" id="KW-0378">Hydrolase</keyword>
<protein>
    <recommendedName>
        <fullName evidence="3">rRNA N-glycosylase</fullName>
        <ecNumber evidence="3">3.2.2.22</ecNumber>
    </recommendedName>
    <alternativeName>
        <fullName evidence="10">rRNA N-glycosidase</fullName>
    </alternativeName>
</protein>
<evidence type="ECO:0000313" key="16">
    <source>
        <dbReference type="RefSeq" id="XP_027349665.1"/>
    </source>
</evidence>
<keyword evidence="14" id="KW-1185">Reference proteome</keyword>
<dbReference type="RefSeq" id="XP_027349666.1">
    <property type="nucleotide sequence ID" value="XM_027493865.1"/>
</dbReference>
<dbReference type="Proteomes" id="UP000694853">
    <property type="component" value="Unplaced"/>
</dbReference>
<dbReference type="GeneID" id="113861203"/>
<evidence type="ECO:0000256" key="5">
    <source>
        <dbReference type="ARBA" id="ARBA00022734"/>
    </source>
</evidence>
<dbReference type="InterPro" id="IPR001574">
    <property type="entry name" value="Ribosome_inactivat_prot"/>
</dbReference>
<dbReference type="GO" id="GO:0017148">
    <property type="term" value="P:negative regulation of translation"/>
    <property type="evidence" value="ECO:0007669"/>
    <property type="project" value="UniProtKB-KW"/>
</dbReference>
<evidence type="ECO:0000256" key="1">
    <source>
        <dbReference type="ARBA" id="ARBA00000237"/>
    </source>
</evidence>
<organism evidence="14 22">
    <name type="scientific">Abrus precatorius</name>
    <name type="common">Indian licorice</name>
    <name type="synonym">Glycine abrus</name>
    <dbReference type="NCBI Taxonomy" id="3816"/>
    <lineage>
        <taxon>Eukaryota</taxon>
        <taxon>Viridiplantae</taxon>
        <taxon>Streptophyta</taxon>
        <taxon>Embryophyta</taxon>
        <taxon>Tracheophyta</taxon>
        <taxon>Spermatophyta</taxon>
        <taxon>Magnoliopsida</taxon>
        <taxon>eudicotyledons</taxon>
        <taxon>Gunneridae</taxon>
        <taxon>Pentapetalae</taxon>
        <taxon>rosids</taxon>
        <taxon>fabids</taxon>
        <taxon>Fabales</taxon>
        <taxon>Fabaceae</taxon>
        <taxon>Papilionoideae</taxon>
        <taxon>50 kb inversion clade</taxon>
        <taxon>NPAAA clade</taxon>
        <taxon>indigoferoid/millettioid clade</taxon>
        <taxon>Abreae</taxon>
        <taxon>Abrus</taxon>
    </lineage>
</organism>
<feature type="compositionally biased region" description="Low complexity" evidence="12">
    <location>
        <begin position="1"/>
        <end position="11"/>
    </location>
</feature>
<keyword evidence="8 11" id="KW-0611">Plant defense</keyword>
<feature type="compositionally biased region" description="Basic and acidic residues" evidence="12">
    <location>
        <begin position="28"/>
        <end position="45"/>
    </location>
</feature>
<evidence type="ECO:0000256" key="2">
    <source>
        <dbReference type="ARBA" id="ARBA00008544"/>
    </source>
</evidence>
<evidence type="ECO:0000313" key="20">
    <source>
        <dbReference type="RefSeq" id="XP_027349669.1"/>
    </source>
</evidence>
<evidence type="ECO:0000313" key="14">
    <source>
        <dbReference type="Proteomes" id="UP000694853"/>
    </source>
</evidence>
<dbReference type="RefSeq" id="XP_027349670.1">
    <property type="nucleotide sequence ID" value="XM_027493869.1"/>
</dbReference>
<dbReference type="PANTHER" id="PTHR33453">
    <property type="match status" value="1"/>
</dbReference>
<keyword evidence="9 11" id="KW-0652">Protein synthesis inhibitor</keyword>
<sequence length="626" mass="69185">MSAGPSKQKPGPSKPKPDPSEPKAGPSKPREPDFTEEFKVQPRKDQYQEFISRVRQQVVPNPADPTSTPHSTHGLPALIPEQTNRSEIRLFDLVLKANNGVPHTVILRFRRDNLYLIGYQMENGNWLELDNEKHEHLITGAEWLPFDASYGGLAAAAVADENKQAADEKKQAADKKKKKPLGVEDIAVGSKSLGNAVIQLATSEVNRNRAKSLMAMIVMISEALRLNNVRQFVEENYEQGSTIRQGMDGTDSRFKRLDDEIKDWSHLSKTLFFLDACPSEPNSNNVYQSGGKESTYKSALQIIKDWGGIQIIIALLGIVKYFCFKPQPRKPRAAVEDGGDDGQCIVIGSELLEGCDDGQCIVFGSELIEVFSIRIDNNYTHAREIYGIITATDALRTQIIYNTSKDNPEYINPGPNDVLLTGPSEEAISALGEVTIQFLLKEKGRNDGKEVILYQGLYWSSFKFGNVYDKPTSKAFDIDGGRLIINYGVSRHAAAAKVNISKFKGGENTSEVYGKVSSLAGWNGADATSILFQREKGDRVTVNRGELIPLSRSIVVVPLSSSTLKVTVQVNHHNMIFPDVELANDTIQLETKESGSDQRAIQETDTALFTPDDSVLLMVVDWATPI</sequence>
<dbReference type="RefSeq" id="XP_027349665.1">
    <property type="nucleotide sequence ID" value="XM_027493864.1"/>
</dbReference>
<dbReference type="GO" id="GO:0006952">
    <property type="term" value="P:defense response"/>
    <property type="evidence" value="ECO:0007669"/>
    <property type="project" value="UniProtKB-KW"/>
</dbReference>
<evidence type="ECO:0000256" key="11">
    <source>
        <dbReference type="RuleBase" id="RU004915"/>
    </source>
</evidence>
<evidence type="ECO:0000256" key="3">
    <source>
        <dbReference type="ARBA" id="ARBA00012001"/>
    </source>
</evidence>
<comment type="similarity">
    <text evidence="2">Belongs to the ribosome-inactivating protein family. Type 1 RIP subfamily.</text>
</comment>
<feature type="region of interest" description="Disordered" evidence="12">
    <location>
        <begin position="1"/>
        <end position="45"/>
    </location>
</feature>